<evidence type="ECO:0000313" key="14">
    <source>
        <dbReference type="EMBL" id="CAB4817598.1"/>
    </source>
</evidence>
<accession>A0A6J7GNA9</accession>
<proteinExistence type="inferred from homology"/>
<dbReference type="PRINTS" id="PR01020">
    <property type="entry name" value="LPSBIOSNTHSS"/>
</dbReference>
<evidence type="ECO:0000256" key="5">
    <source>
        <dbReference type="ARBA" id="ARBA00022695"/>
    </source>
</evidence>
<dbReference type="AlphaFoldDB" id="A0A6J7GNA9"/>
<evidence type="ECO:0000256" key="7">
    <source>
        <dbReference type="ARBA" id="ARBA00022840"/>
    </source>
</evidence>
<evidence type="ECO:0000313" key="13">
    <source>
        <dbReference type="EMBL" id="CAB4705799.1"/>
    </source>
</evidence>
<evidence type="ECO:0000256" key="6">
    <source>
        <dbReference type="ARBA" id="ARBA00022741"/>
    </source>
</evidence>
<evidence type="ECO:0000256" key="8">
    <source>
        <dbReference type="ARBA" id="ARBA00022842"/>
    </source>
</evidence>
<dbReference type="GO" id="GO:0015937">
    <property type="term" value="P:coenzyme A biosynthetic process"/>
    <property type="evidence" value="ECO:0007669"/>
    <property type="project" value="UniProtKB-KW"/>
</dbReference>
<keyword evidence="6" id="KW-0547">Nucleotide-binding</keyword>
<evidence type="ECO:0000259" key="11">
    <source>
        <dbReference type="Pfam" id="PF01467"/>
    </source>
</evidence>
<evidence type="ECO:0000313" key="15">
    <source>
        <dbReference type="EMBL" id="CAB4853029.1"/>
    </source>
</evidence>
<keyword evidence="7" id="KW-0067">ATP-binding</keyword>
<evidence type="ECO:0000256" key="3">
    <source>
        <dbReference type="ARBA" id="ARBA00022490"/>
    </source>
</evidence>
<dbReference type="EMBL" id="CAESGF010000002">
    <property type="protein sequence ID" value="CAB4362552.1"/>
    <property type="molecule type" value="Genomic_DNA"/>
</dbReference>
<dbReference type="EMBL" id="CAFBMT010000001">
    <property type="protein sequence ID" value="CAB4909957.1"/>
    <property type="molecule type" value="Genomic_DNA"/>
</dbReference>
<keyword evidence="4" id="KW-0808">Transferase</keyword>
<organism evidence="16">
    <name type="scientific">freshwater metagenome</name>
    <dbReference type="NCBI Taxonomy" id="449393"/>
    <lineage>
        <taxon>unclassified sequences</taxon>
        <taxon>metagenomes</taxon>
        <taxon>ecological metagenomes</taxon>
    </lineage>
</organism>
<evidence type="ECO:0000313" key="16">
    <source>
        <dbReference type="EMBL" id="CAB4909957.1"/>
    </source>
</evidence>
<evidence type="ECO:0000313" key="12">
    <source>
        <dbReference type="EMBL" id="CAB4362552.1"/>
    </source>
</evidence>
<dbReference type="InterPro" id="IPR001980">
    <property type="entry name" value="PPAT"/>
</dbReference>
<evidence type="ECO:0000313" key="17">
    <source>
        <dbReference type="EMBL" id="CAB5003871.1"/>
    </source>
</evidence>
<protein>
    <recommendedName>
        <fullName evidence="2">Phosphopantetheine adenylyltransferase</fullName>
        <ecNumber evidence="1">2.7.7.3</ecNumber>
    </recommendedName>
</protein>
<dbReference type="EMBL" id="CAFBOL010000079">
    <property type="protein sequence ID" value="CAB5003871.1"/>
    <property type="molecule type" value="Genomic_DNA"/>
</dbReference>
<evidence type="ECO:0000256" key="1">
    <source>
        <dbReference type="ARBA" id="ARBA00012392"/>
    </source>
</evidence>
<dbReference type="EMBL" id="CAFBIY010000189">
    <property type="protein sequence ID" value="CAB4853029.1"/>
    <property type="molecule type" value="Genomic_DNA"/>
</dbReference>
<keyword evidence="8" id="KW-0460">Magnesium</keyword>
<dbReference type="GO" id="GO:0005524">
    <property type="term" value="F:ATP binding"/>
    <property type="evidence" value="ECO:0007669"/>
    <property type="project" value="UniProtKB-KW"/>
</dbReference>
<keyword evidence="3" id="KW-0963">Cytoplasm</keyword>
<dbReference type="EMBL" id="CAFAAV010000077">
    <property type="protein sequence ID" value="CAB4817598.1"/>
    <property type="molecule type" value="Genomic_DNA"/>
</dbReference>
<dbReference type="InterPro" id="IPR014729">
    <property type="entry name" value="Rossmann-like_a/b/a_fold"/>
</dbReference>
<dbReference type="PANTHER" id="PTHR21342:SF1">
    <property type="entry name" value="PHOSPHOPANTETHEINE ADENYLYLTRANSFERASE"/>
    <property type="match status" value="1"/>
</dbReference>
<evidence type="ECO:0000256" key="10">
    <source>
        <dbReference type="ARBA" id="ARBA00029346"/>
    </source>
</evidence>
<dbReference type="InterPro" id="IPR004821">
    <property type="entry name" value="Cyt_trans-like"/>
</dbReference>
<evidence type="ECO:0000256" key="9">
    <source>
        <dbReference type="ARBA" id="ARBA00022993"/>
    </source>
</evidence>
<feature type="domain" description="Cytidyltransferase-like" evidence="11">
    <location>
        <begin position="5"/>
        <end position="133"/>
    </location>
</feature>
<reference evidence="16" key="1">
    <citation type="submission" date="2020-05" db="EMBL/GenBank/DDBJ databases">
        <authorList>
            <person name="Chiriac C."/>
            <person name="Salcher M."/>
            <person name="Ghai R."/>
            <person name="Kavagutti S V."/>
        </authorList>
    </citation>
    <scope>NUCLEOTIDE SEQUENCE</scope>
</reference>
<dbReference type="EC" id="2.7.7.3" evidence="1"/>
<sequence length="163" mass="17503">MATVLYPGSFDPLHLGHIDVIEQSVALFGKVVVGVMHNPGKSTGMFDLEERKEMIRASISYLPSVKVQAFEGLAVDAVKQIKAAFIVKGLRTGGDFEVEQQMAHTNHAVSGVRTVYLPCKPALVSISSRFIREIAQYGGDVTSLVPAPVVAQLAKLFPPKGNG</sequence>
<dbReference type="NCBIfam" id="TIGR00125">
    <property type="entry name" value="cyt_tran_rel"/>
    <property type="match status" value="1"/>
</dbReference>
<dbReference type="EMBL" id="CAEZYF010000002">
    <property type="protein sequence ID" value="CAB4705799.1"/>
    <property type="molecule type" value="Genomic_DNA"/>
</dbReference>
<dbReference type="HAMAP" id="MF_00151">
    <property type="entry name" value="PPAT_bact"/>
    <property type="match status" value="1"/>
</dbReference>
<keyword evidence="5" id="KW-0548">Nucleotidyltransferase</keyword>
<evidence type="ECO:0000256" key="2">
    <source>
        <dbReference type="ARBA" id="ARBA00013868"/>
    </source>
</evidence>
<gene>
    <name evidence="13" type="ORF">UFOPK2656_00333</name>
    <name evidence="14" type="ORF">UFOPK3099_01190</name>
    <name evidence="15" type="ORF">UFOPK3267_02553</name>
    <name evidence="16" type="ORF">UFOPK3651_00101</name>
    <name evidence="17" type="ORF">UFOPK3931_02355</name>
    <name evidence="12" type="ORF">UFOPK4189_00330</name>
</gene>
<keyword evidence="9" id="KW-0173">Coenzyme A biosynthesis</keyword>
<name>A0A6J7GNA9_9ZZZZ</name>
<evidence type="ECO:0000256" key="4">
    <source>
        <dbReference type="ARBA" id="ARBA00022679"/>
    </source>
</evidence>
<dbReference type="SUPFAM" id="SSF52374">
    <property type="entry name" value="Nucleotidylyl transferase"/>
    <property type="match status" value="1"/>
</dbReference>
<dbReference type="Gene3D" id="3.40.50.620">
    <property type="entry name" value="HUPs"/>
    <property type="match status" value="1"/>
</dbReference>
<dbReference type="GO" id="GO:0004595">
    <property type="term" value="F:pantetheine-phosphate adenylyltransferase activity"/>
    <property type="evidence" value="ECO:0007669"/>
    <property type="project" value="UniProtKB-EC"/>
</dbReference>
<dbReference type="Pfam" id="PF01467">
    <property type="entry name" value="CTP_transf_like"/>
    <property type="match status" value="1"/>
</dbReference>
<comment type="catalytic activity">
    <reaction evidence="10">
        <text>(R)-4'-phosphopantetheine + ATP + H(+) = 3'-dephospho-CoA + diphosphate</text>
        <dbReference type="Rhea" id="RHEA:19801"/>
        <dbReference type="ChEBI" id="CHEBI:15378"/>
        <dbReference type="ChEBI" id="CHEBI:30616"/>
        <dbReference type="ChEBI" id="CHEBI:33019"/>
        <dbReference type="ChEBI" id="CHEBI:57328"/>
        <dbReference type="ChEBI" id="CHEBI:61723"/>
        <dbReference type="EC" id="2.7.7.3"/>
    </reaction>
</comment>
<dbReference type="PANTHER" id="PTHR21342">
    <property type="entry name" value="PHOSPHOPANTETHEINE ADENYLYLTRANSFERASE"/>
    <property type="match status" value="1"/>
</dbReference>
<dbReference type="NCBIfam" id="TIGR01510">
    <property type="entry name" value="coaD_prev_kdtB"/>
    <property type="match status" value="1"/>
</dbReference>